<dbReference type="OrthoDB" id="426882at2759"/>
<evidence type="ECO:0000259" key="16">
    <source>
        <dbReference type="PROSITE" id="PS51296"/>
    </source>
</evidence>
<feature type="transmembrane region" description="Helical" evidence="15">
    <location>
        <begin position="441"/>
        <end position="461"/>
    </location>
</feature>
<dbReference type="Gene3D" id="3.90.380.10">
    <property type="entry name" value="Naphthalene 1,2-dioxygenase Alpha Subunit, Chain A, domain 1"/>
    <property type="match status" value="1"/>
</dbReference>
<organism evidence="17 18">
    <name type="scientific">Gonium pectorale</name>
    <name type="common">Green alga</name>
    <dbReference type="NCBI Taxonomy" id="33097"/>
    <lineage>
        <taxon>Eukaryota</taxon>
        <taxon>Viridiplantae</taxon>
        <taxon>Chlorophyta</taxon>
        <taxon>core chlorophytes</taxon>
        <taxon>Chlorophyceae</taxon>
        <taxon>CS clade</taxon>
        <taxon>Chlamydomonadales</taxon>
        <taxon>Volvocaceae</taxon>
        <taxon>Gonium</taxon>
    </lineage>
</organism>
<dbReference type="GO" id="GO:0046872">
    <property type="term" value="F:metal ion binding"/>
    <property type="evidence" value="ECO:0007669"/>
    <property type="project" value="UniProtKB-KW"/>
</dbReference>
<keyword evidence="9 15" id="KW-1133">Transmembrane helix</keyword>
<feature type="transmembrane region" description="Helical" evidence="15">
    <location>
        <begin position="473"/>
        <end position="491"/>
    </location>
</feature>
<protein>
    <recommendedName>
        <fullName evidence="16">Rieske domain-containing protein</fullName>
    </recommendedName>
</protein>
<name>A0A150GQ99_GONPE</name>
<accession>A0A150GQ99</accession>
<comment type="caution">
    <text evidence="17">The sequence shown here is derived from an EMBL/GenBank/DDBJ whole genome shotgun (WGS) entry which is preliminary data.</text>
</comment>
<sequence>MIVEQMAARTAVSNRGSSLSCPAEDRDPCASSPASPSAAGGPQAAASPQRPGETFPWFEHWYPVAVLADLDPRKPHAAHLLGIPLALWRDKSGTWHAVEDKCPHRLAPLSEGRVESDGTLQCAYHGWQFDGRGACTHIPQLRGDDKAQQVACASRRACVRAFPVQEVHGLLWVLPDSSEEAWSKAAAKPVPSNAIRELLDGPEAEGMKQTTPWFTREFPIRFDTLLENIADPSHVNFAHHNVQGKRGNEKGTTTRLVDELRPDGFSFEFDSKSKFFPPNRPAFNAPCFVRYSSPMRSLNVYAVPTRPGWSRLFSSSTADTRKPNKLPWFVNLILGFYDNVHWAEHAFQRNAVLDGDTYMLHIQERLLRAQGDDWQRGYYMPAPADSSVVAMRRWLDEFGGAVPTCEPGAPLPPAMSKREVLDRYSQHTKDCRHCQAALRNIDLATALAAAGAALAAVWLVARAVVGLPLLAPASGWGALAAVACAGAVAALRSLRQQFFYVDYVHAERH</sequence>
<keyword evidence="10" id="KW-0560">Oxidoreductase</keyword>
<evidence type="ECO:0000256" key="14">
    <source>
        <dbReference type="SAM" id="MobiDB-lite"/>
    </source>
</evidence>
<dbReference type="PANTHER" id="PTHR21266:SF32">
    <property type="entry name" value="CHOLESTEROL 7-DESATURASE NVD"/>
    <property type="match status" value="1"/>
</dbReference>
<dbReference type="AlphaFoldDB" id="A0A150GQ99"/>
<dbReference type="GO" id="GO:0016020">
    <property type="term" value="C:membrane"/>
    <property type="evidence" value="ECO:0007669"/>
    <property type="project" value="UniProtKB-SubCell"/>
</dbReference>
<dbReference type="GO" id="GO:0009507">
    <property type="term" value="C:chloroplast"/>
    <property type="evidence" value="ECO:0007669"/>
    <property type="project" value="UniProtKB-SubCell"/>
</dbReference>
<evidence type="ECO:0000256" key="11">
    <source>
        <dbReference type="ARBA" id="ARBA00023004"/>
    </source>
</evidence>
<evidence type="ECO:0000256" key="15">
    <source>
        <dbReference type="SAM" id="Phobius"/>
    </source>
</evidence>
<evidence type="ECO:0000256" key="2">
    <source>
        <dbReference type="ARBA" id="ARBA00004370"/>
    </source>
</evidence>
<keyword evidence="13 15" id="KW-0472">Membrane</keyword>
<keyword evidence="6" id="KW-0001">2Fe-2S</keyword>
<comment type="subcellular location">
    <subcellularLocation>
        <location evidence="2">Membrane</location>
    </subcellularLocation>
    <subcellularLocation>
        <location evidence="1">Plastid</location>
        <location evidence="1">Chloroplast</location>
    </subcellularLocation>
</comment>
<dbReference type="InterPro" id="IPR050584">
    <property type="entry name" value="Cholesterol_7-desaturase"/>
</dbReference>
<keyword evidence="12" id="KW-0411">Iron-sulfur</keyword>
<evidence type="ECO:0000313" key="17">
    <source>
        <dbReference type="EMBL" id="KXZ51963.1"/>
    </source>
</evidence>
<keyword evidence="18" id="KW-1185">Reference proteome</keyword>
<evidence type="ECO:0000313" key="18">
    <source>
        <dbReference type="Proteomes" id="UP000075714"/>
    </source>
</evidence>
<dbReference type="SUPFAM" id="SSF55961">
    <property type="entry name" value="Bet v1-like"/>
    <property type="match status" value="1"/>
</dbReference>
<proteinExistence type="predicted"/>
<evidence type="ECO:0000256" key="12">
    <source>
        <dbReference type="ARBA" id="ARBA00023014"/>
    </source>
</evidence>
<dbReference type="PROSITE" id="PS51296">
    <property type="entry name" value="RIESKE"/>
    <property type="match status" value="1"/>
</dbReference>
<feature type="domain" description="Rieske" evidence="16">
    <location>
        <begin position="61"/>
        <end position="173"/>
    </location>
</feature>
<dbReference type="GO" id="GO:0010277">
    <property type="term" value="F:chlorophyllide a oxygenase activity"/>
    <property type="evidence" value="ECO:0007669"/>
    <property type="project" value="InterPro"/>
</dbReference>
<evidence type="ECO:0000256" key="6">
    <source>
        <dbReference type="ARBA" id="ARBA00022714"/>
    </source>
</evidence>
<dbReference type="STRING" id="33097.A0A150GQ99"/>
<dbReference type="Gene3D" id="2.102.10.10">
    <property type="entry name" value="Rieske [2Fe-2S] iron-sulphur domain"/>
    <property type="match status" value="1"/>
</dbReference>
<keyword evidence="4" id="KW-0934">Plastid</keyword>
<evidence type="ECO:0000256" key="13">
    <source>
        <dbReference type="ARBA" id="ARBA00023136"/>
    </source>
</evidence>
<evidence type="ECO:0000256" key="7">
    <source>
        <dbReference type="ARBA" id="ARBA00022723"/>
    </source>
</evidence>
<dbReference type="Pfam" id="PF00355">
    <property type="entry name" value="Rieske"/>
    <property type="match status" value="1"/>
</dbReference>
<dbReference type="GO" id="GO:0051537">
    <property type="term" value="F:2 iron, 2 sulfur cluster binding"/>
    <property type="evidence" value="ECO:0007669"/>
    <property type="project" value="UniProtKB-KW"/>
</dbReference>
<evidence type="ECO:0000256" key="8">
    <source>
        <dbReference type="ARBA" id="ARBA00022946"/>
    </source>
</evidence>
<dbReference type="PANTHER" id="PTHR21266">
    <property type="entry name" value="IRON-SULFUR DOMAIN CONTAINING PROTEIN"/>
    <property type="match status" value="1"/>
</dbReference>
<dbReference type="EMBL" id="LSYV01000012">
    <property type="protein sequence ID" value="KXZ51963.1"/>
    <property type="molecule type" value="Genomic_DNA"/>
</dbReference>
<dbReference type="InterPro" id="IPR013626">
    <property type="entry name" value="PaO"/>
</dbReference>
<gene>
    <name evidence="17" type="ORF">GPECTOR_11g86</name>
</gene>
<feature type="compositionally biased region" description="Low complexity" evidence="14">
    <location>
        <begin position="30"/>
        <end position="49"/>
    </location>
</feature>
<evidence type="ECO:0000256" key="10">
    <source>
        <dbReference type="ARBA" id="ARBA00023002"/>
    </source>
</evidence>
<evidence type="ECO:0000256" key="9">
    <source>
        <dbReference type="ARBA" id="ARBA00022989"/>
    </source>
</evidence>
<evidence type="ECO:0000256" key="3">
    <source>
        <dbReference type="ARBA" id="ARBA00022528"/>
    </source>
</evidence>
<keyword evidence="8" id="KW-0809">Transit peptide</keyword>
<keyword evidence="7" id="KW-0479">Metal-binding</keyword>
<evidence type="ECO:0000256" key="4">
    <source>
        <dbReference type="ARBA" id="ARBA00022640"/>
    </source>
</evidence>
<keyword evidence="5 15" id="KW-0812">Transmembrane</keyword>
<evidence type="ECO:0000256" key="5">
    <source>
        <dbReference type="ARBA" id="ARBA00022692"/>
    </source>
</evidence>
<dbReference type="SUPFAM" id="SSF50022">
    <property type="entry name" value="ISP domain"/>
    <property type="match status" value="1"/>
</dbReference>
<keyword evidence="11" id="KW-0408">Iron</keyword>
<dbReference type="Proteomes" id="UP000075714">
    <property type="component" value="Unassembled WGS sequence"/>
</dbReference>
<keyword evidence="3" id="KW-0150">Chloroplast</keyword>
<dbReference type="InterPro" id="IPR036922">
    <property type="entry name" value="Rieske_2Fe-2S_sf"/>
</dbReference>
<feature type="compositionally biased region" description="Polar residues" evidence="14">
    <location>
        <begin position="11"/>
        <end position="20"/>
    </location>
</feature>
<feature type="region of interest" description="Disordered" evidence="14">
    <location>
        <begin position="1"/>
        <end position="52"/>
    </location>
</feature>
<dbReference type="InterPro" id="IPR017941">
    <property type="entry name" value="Rieske_2Fe-2S"/>
</dbReference>
<dbReference type="Pfam" id="PF08417">
    <property type="entry name" value="PaO"/>
    <property type="match status" value="1"/>
</dbReference>
<evidence type="ECO:0000256" key="1">
    <source>
        <dbReference type="ARBA" id="ARBA00004229"/>
    </source>
</evidence>
<reference evidence="18" key="1">
    <citation type="journal article" date="2016" name="Nat. Commun.">
        <title>The Gonium pectorale genome demonstrates co-option of cell cycle regulation during the evolution of multicellularity.</title>
        <authorList>
            <person name="Hanschen E.R."/>
            <person name="Marriage T.N."/>
            <person name="Ferris P.J."/>
            <person name="Hamaji T."/>
            <person name="Toyoda A."/>
            <person name="Fujiyama A."/>
            <person name="Neme R."/>
            <person name="Noguchi H."/>
            <person name="Minakuchi Y."/>
            <person name="Suzuki M."/>
            <person name="Kawai-Toyooka H."/>
            <person name="Smith D.R."/>
            <person name="Sparks H."/>
            <person name="Anderson J."/>
            <person name="Bakaric R."/>
            <person name="Luria V."/>
            <person name="Karger A."/>
            <person name="Kirschner M.W."/>
            <person name="Durand P.M."/>
            <person name="Michod R.E."/>
            <person name="Nozaki H."/>
            <person name="Olson B.J."/>
        </authorList>
    </citation>
    <scope>NUCLEOTIDE SEQUENCE [LARGE SCALE GENOMIC DNA]</scope>
    <source>
        <strain evidence="18">NIES-2863</strain>
    </source>
</reference>